<evidence type="ECO:0000256" key="2">
    <source>
        <dbReference type="SAM" id="SignalP"/>
    </source>
</evidence>
<keyword evidence="4" id="KW-1185">Reference proteome</keyword>
<gene>
    <name evidence="3" type="ORF">CAEBREN_06935</name>
</gene>
<feature type="signal peptide" evidence="2">
    <location>
        <begin position="1"/>
        <end position="25"/>
    </location>
</feature>
<evidence type="ECO:0000313" key="3">
    <source>
        <dbReference type="EMBL" id="EGT31774.1"/>
    </source>
</evidence>
<dbReference type="AlphaFoldDB" id="G0NIB3"/>
<feature type="compositionally biased region" description="Low complexity" evidence="1">
    <location>
        <begin position="53"/>
        <end position="62"/>
    </location>
</feature>
<protein>
    <submittedName>
        <fullName evidence="3">Uncharacterized protein</fullName>
    </submittedName>
</protein>
<dbReference type="EMBL" id="GL379889">
    <property type="protein sequence ID" value="EGT31774.1"/>
    <property type="molecule type" value="Genomic_DNA"/>
</dbReference>
<dbReference type="Proteomes" id="UP000008068">
    <property type="component" value="Unassembled WGS sequence"/>
</dbReference>
<proteinExistence type="predicted"/>
<evidence type="ECO:0000256" key="1">
    <source>
        <dbReference type="SAM" id="MobiDB-lite"/>
    </source>
</evidence>
<feature type="chain" id="PRO_5003404958" evidence="2">
    <location>
        <begin position="26"/>
        <end position="177"/>
    </location>
</feature>
<keyword evidence="2" id="KW-0732">Signal</keyword>
<reference evidence="4" key="1">
    <citation type="submission" date="2011-07" db="EMBL/GenBank/DDBJ databases">
        <authorList>
            <consortium name="Caenorhabditis brenneri Sequencing and Analysis Consortium"/>
            <person name="Wilson R.K."/>
        </authorList>
    </citation>
    <scope>NUCLEOTIDE SEQUENCE [LARGE SCALE GENOMIC DNA]</scope>
    <source>
        <strain evidence="4">PB2801</strain>
    </source>
</reference>
<dbReference type="HOGENOM" id="CLU_1519175_0_0_1"/>
<evidence type="ECO:0000313" key="4">
    <source>
        <dbReference type="Proteomes" id="UP000008068"/>
    </source>
</evidence>
<accession>G0NIB3</accession>
<dbReference type="eggNOG" id="ENOG502T3JU">
    <property type="taxonomic scope" value="Eukaryota"/>
</dbReference>
<dbReference type="InParanoid" id="G0NIB3"/>
<sequence>MITMIFKTIFIFTIFFPSISEGCAATIPPEEYYPTSTLPDLEPTSRAPGGPGEEPTTAAAPTTGGGGGGTTCECNDLPPGVTHEFLDTRIKDQIDKVILPEEWKPTLISCGLRIQCAYSTTDESMFETRNSFLVTAATDGDEDPIILFENAQLYCLKGVWTNNGQKVTAMGCYATLK</sequence>
<name>G0NIB3_CAEBE</name>
<feature type="region of interest" description="Disordered" evidence="1">
    <location>
        <begin position="33"/>
        <end position="70"/>
    </location>
</feature>
<organism evidence="4">
    <name type="scientific">Caenorhabditis brenneri</name>
    <name type="common">Nematode worm</name>
    <dbReference type="NCBI Taxonomy" id="135651"/>
    <lineage>
        <taxon>Eukaryota</taxon>
        <taxon>Metazoa</taxon>
        <taxon>Ecdysozoa</taxon>
        <taxon>Nematoda</taxon>
        <taxon>Chromadorea</taxon>
        <taxon>Rhabditida</taxon>
        <taxon>Rhabditina</taxon>
        <taxon>Rhabditomorpha</taxon>
        <taxon>Rhabditoidea</taxon>
        <taxon>Rhabditidae</taxon>
        <taxon>Peloderinae</taxon>
        <taxon>Caenorhabditis</taxon>
    </lineage>
</organism>